<organism evidence="1 2">
    <name type="scientific">Emticicia aquatilis</name>
    <dbReference type="NCBI Taxonomy" id="1537369"/>
    <lineage>
        <taxon>Bacteria</taxon>
        <taxon>Pseudomonadati</taxon>
        <taxon>Bacteroidota</taxon>
        <taxon>Cytophagia</taxon>
        <taxon>Cytophagales</taxon>
        <taxon>Leadbetterellaceae</taxon>
        <taxon>Emticicia</taxon>
    </lineage>
</organism>
<protein>
    <submittedName>
        <fullName evidence="1">Uncharacterized protein</fullName>
    </submittedName>
</protein>
<comment type="caution">
    <text evidence="1">The sequence shown here is derived from an EMBL/GenBank/DDBJ whole genome shotgun (WGS) entry which is preliminary data.</text>
</comment>
<dbReference type="RefSeq" id="WP_188771143.1">
    <property type="nucleotide sequence ID" value="NZ_BMKK01000018.1"/>
</dbReference>
<name>A0A916Z8Q3_9BACT</name>
<dbReference type="AlphaFoldDB" id="A0A916Z8Q3"/>
<reference evidence="1" key="2">
    <citation type="submission" date="2020-09" db="EMBL/GenBank/DDBJ databases">
        <authorList>
            <person name="Sun Q."/>
            <person name="Zhou Y."/>
        </authorList>
    </citation>
    <scope>NUCLEOTIDE SEQUENCE</scope>
    <source>
        <strain evidence="1">CGMCC 1.15958</strain>
    </source>
</reference>
<gene>
    <name evidence="1" type="ORF">GCM10011514_52350</name>
</gene>
<sequence>MTEQEKYEKWKKIAEKMLNEKQIIQEVGVELAQKEYGIEFNELRPPRIREKK</sequence>
<dbReference type="Proteomes" id="UP000609064">
    <property type="component" value="Unassembled WGS sequence"/>
</dbReference>
<evidence type="ECO:0000313" key="2">
    <source>
        <dbReference type="Proteomes" id="UP000609064"/>
    </source>
</evidence>
<proteinExistence type="predicted"/>
<evidence type="ECO:0000313" key="1">
    <source>
        <dbReference type="EMBL" id="GGD81809.1"/>
    </source>
</evidence>
<dbReference type="EMBL" id="BMKK01000018">
    <property type="protein sequence ID" value="GGD81809.1"/>
    <property type="molecule type" value="Genomic_DNA"/>
</dbReference>
<accession>A0A916Z8Q3</accession>
<keyword evidence="2" id="KW-1185">Reference proteome</keyword>
<reference evidence="1" key="1">
    <citation type="journal article" date="2014" name="Int. J. Syst. Evol. Microbiol.">
        <title>Complete genome sequence of Corynebacterium casei LMG S-19264T (=DSM 44701T), isolated from a smear-ripened cheese.</title>
        <authorList>
            <consortium name="US DOE Joint Genome Institute (JGI-PGF)"/>
            <person name="Walter F."/>
            <person name="Albersmeier A."/>
            <person name="Kalinowski J."/>
            <person name="Ruckert C."/>
        </authorList>
    </citation>
    <scope>NUCLEOTIDE SEQUENCE</scope>
    <source>
        <strain evidence="1">CGMCC 1.15958</strain>
    </source>
</reference>